<dbReference type="Gene3D" id="2.60.40.3500">
    <property type="match status" value="1"/>
</dbReference>
<dbReference type="GO" id="GO:0046872">
    <property type="term" value="F:metal ion binding"/>
    <property type="evidence" value="ECO:0007669"/>
    <property type="project" value="UniProtKB-KW"/>
</dbReference>
<name>A0A3G3K4J9_9BACL</name>
<dbReference type="Pfam" id="PF01520">
    <property type="entry name" value="Amidase_3"/>
    <property type="match status" value="1"/>
</dbReference>
<proteinExistence type="predicted"/>
<dbReference type="Pfam" id="PF11741">
    <property type="entry name" value="AMIN"/>
    <property type="match status" value="1"/>
</dbReference>
<evidence type="ECO:0000313" key="7">
    <source>
        <dbReference type="EMBL" id="AYQ75091.1"/>
    </source>
</evidence>
<dbReference type="RefSeq" id="WP_123043171.1">
    <property type="nucleotide sequence ID" value="NZ_CP033433.1"/>
</dbReference>
<keyword evidence="4" id="KW-0862">Zinc</keyword>
<dbReference type="Pfam" id="PF07833">
    <property type="entry name" value="Cu_amine_oxidN1"/>
    <property type="match status" value="1"/>
</dbReference>
<dbReference type="KEGG" id="coh:EAV92_22585"/>
<reference evidence="7 8" key="1">
    <citation type="submission" date="2018-10" db="EMBL/GenBank/DDBJ databases">
        <title>Genome Sequence of Cohnella sp.</title>
        <authorList>
            <person name="Srinivasan S."/>
            <person name="Kim M.K."/>
        </authorList>
    </citation>
    <scope>NUCLEOTIDE SEQUENCE [LARGE SCALE GENOMIC DNA]</scope>
    <source>
        <strain evidence="7 8">18JY8-7</strain>
    </source>
</reference>
<evidence type="ECO:0000259" key="6">
    <source>
        <dbReference type="SMART" id="SM00646"/>
    </source>
</evidence>
<dbReference type="Gene3D" id="3.30.457.10">
    <property type="entry name" value="Copper amine oxidase-like, N-terminal domain"/>
    <property type="match status" value="1"/>
</dbReference>
<keyword evidence="8" id="KW-1185">Reference proteome</keyword>
<dbReference type="AlphaFoldDB" id="A0A3G3K4J9"/>
<dbReference type="GO" id="GO:0008745">
    <property type="term" value="F:N-acetylmuramoyl-L-alanine amidase activity"/>
    <property type="evidence" value="ECO:0007669"/>
    <property type="project" value="InterPro"/>
</dbReference>
<dbReference type="PANTHER" id="PTHR30404:SF0">
    <property type="entry name" value="N-ACETYLMURAMOYL-L-ALANINE AMIDASE AMIC"/>
    <property type="match status" value="1"/>
</dbReference>
<dbReference type="InterPro" id="IPR012854">
    <property type="entry name" value="Cu_amine_oxidase-like_N"/>
</dbReference>
<dbReference type="InterPro" id="IPR002508">
    <property type="entry name" value="MurNAc-LAA_cat"/>
</dbReference>
<dbReference type="GO" id="GO:0030288">
    <property type="term" value="C:outer membrane-bounded periplasmic space"/>
    <property type="evidence" value="ECO:0007669"/>
    <property type="project" value="TreeGrafter"/>
</dbReference>
<dbReference type="EMBL" id="CP033433">
    <property type="protein sequence ID" value="AYQ75091.1"/>
    <property type="molecule type" value="Genomic_DNA"/>
</dbReference>
<comment type="cofactor">
    <cofactor evidence="1">
        <name>Zn(2+)</name>
        <dbReference type="ChEBI" id="CHEBI:29105"/>
    </cofactor>
</comment>
<evidence type="ECO:0000256" key="3">
    <source>
        <dbReference type="ARBA" id="ARBA00022801"/>
    </source>
</evidence>
<evidence type="ECO:0000313" key="8">
    <source>
        <dbReference type="Proteomes" id="UP000269097"/>
    </source>
</evidence>
<dbReference type="InterPro" id="IPR021731">
    <property type="entry name" value="AMIN_dom"/>
</dbReference>
<dbReference type="SMART" id="SM00646">
    <property type="entry name" value="Ami_3"/>
    <property type="match status" value="1"/>
</dbReference>
<feature type="domain" description="MurNAc-LAA" evidence="6">
    <location>
        <begin position="353"/>
        <end position="460"/>
    </location>
</feature>
<evidence type="ECO:0000256" key="1">
    <source>
        <dbReference type="ARBA" id="ARBA00001947"/>
    </source>
</evidence>
<feature type="signal peptide" evidence="5">
    <location>
        <begin position="1"/>
        <end position="25"/>
    </location>
</feature>
<dbReference type="CDD" id="cd02696">
    <property type="entry name" value="MurNAc-LAA"/>
    <property type="match status" value="1"/>
</dbReference>
<dbReference type="GO" id="GO:0009168">
    <property type="term" value="P:purine ribonucleoside monophosphate biosynthetic process"/>
    <property type="evidence" value="ECO:0007669"/>
    <property type="project" value="InterPro"/>
</dbReference>
<protein>
    <submittedName>
        <fullName evidence="7">AMIN domain-containing protein</fullName>
    </submittedName>
</protein>
<evidence type="ECO:0000256" key="2">
    <source>
        <dbReference type="ARBA" id="ARBA00022723"/>
    </source>
</evidence>
<dbReference type="Gene3D" id="3.40.630.40">
    <property type="entry name" value="Zn-dependent exopeptidases"/>
    <property type="match status" value="1"/>
</dbReference>
<gene>
    <name evidence="7" type="ORF">EAV92_22585</name>
</gene>
<evidence type="ECO:0000256" key="5">
    <source>
        <dbReference type="SAM" id="SignalP"/>
    </source>
</evidence>
<dbReference type="PANTHER" id="PTHR30404">
    <property type="entry name" value="N-ACETYLMURAMOYL-L-ALANINE AMIDASE"/>
    <property type="match status" value="1"/>
</dbReference>
<dbReference type="GO" id="GO:0009253">
    <property type="term" value="P:peptidoglycan catabolic process"/>
    <property type="evidence" value="ECO:0007669"/>
    <property type="project" value="InterPro"/>
</dbReference>
<dbReference type="SUPFAM" id="SSF55383">
    <property type="entry name" value="Copper amine oxidase, domain N"/>
    <property type="match status" value="1"/>
</dbReference>
<dbReference type="GO" id="GO:0019239">
    <property type="term" value="F:deaminase activity"/>
    <property type="evidence" value="ECO:0007669"/>
    <property type="project" value="InterPro"/>
</dbReference>
<dbReference type="PROSITE" id="PS00485">
    <property type="entry name" value="A_DEAMINASE"/>
    <property type="match status" value="1"/>
</dbReference>
<keyword evidence="3" id="KW-0378">Hydrolase</keyword>
<keyword evidence="2" id="KW-0479">Metal-binding</keyword>
<sequence length="466" mass="49907">MKKLFAVFCFSLLLAVILSGHKSYAASASPSLYLDGTKLNPPQPSTIVNGTTFVPVRTISESLGYTVGWNGTDRSISIVSDSRSLLLRLGSAKAVIAGKTLAMPSKPLIVNNRSLLPLRFIAEQFGLQVSWDAKKNAVLLVKAPAAPVVVEPAPVPVETEKNVIQSVLPSSDSSFILAYDGDVSYSSFYLQNPDRIVIDMPNAAFANGFNGSVNADDPATFSGTIPVNGPLVKQIRYSLYDEKTSTTRFVLDLNGAATLSAAQKKELGQIVFNVKEGTAPQPTTPAPSKKFKVVIDAGHGGSDPGAISVTGKAEKTFTLAVAKKVQALLAKESGIEVLMTRTGDTYPTLNDRTNLANNTGADVFVSIHANIGPSSANGTEVYYLQNNSKTLANIMHDNIQKMVGFNDRGVKTANYHVIRESDMPSVLLEMGFLSNPSDEKKLYTDSVQQKMAEAIALSIKQFLKLA</sequence>
<evidence type="ECO:0000256" key="4">
    <source>
        <dbReference type="ARBA" id="ARBA00022833"/>
    </source>
</evidence>
<feature type="chain" id="PRO_5018233531" evidence="5">
    <location>
        <begin position="26"/>
        <end position="466"/>
    </location>
</feature>
<accession>A0A3G3K4J9</accession>
<organism evidence="7 8">
    <name type="scientific">Cohnella candidum</name>
    <dbReference type="NCBI Taxonomy" id="2674991"/>
    <lineage>
        <taxon>Bacteria</taxon>
        <taxon>Bacillati</taxon>
        <taxon>Bacillota</taxon>
        <taxon>Bacilli</taxon>
        <taxon>Bacillales</taxon>
        <taxon>Paenibacillaceae</taxon>
        <taxon>Cohnella</taxon>
    </lineage>
</organism>
<keyword evidence="5" id="KW-0732">Signal</keyword>
<dbReference type="InterPro" id="IPR036582">
    <property type="entry name" value="Mao_N_sf"/>
</dbReference>
<dbReference type="InterPro" id="IPR050695">
    <property type="entry name" value="N-acetylmuramoyl_amidase_3"/>
</dbReference>
<dbReference type="Proteomes" id="UP000269097">
    <property type="component" value="Chromosome"/>
</dbReference>
<dbReference type="SUPFAM" id="SSF53187">
    <property type="entry name" value="Zn-dependent exopeptidases"/>
    <property type="match status" value="1"/>
</dbReference>
<dbReference type="InterPro" id="IPR006650">
    <property type="entry name" value="A/AMP_deam_AS"/>
</dbReference>